<keyword evidence="9 15" id="KW-0274">FAD</keyword>
<dbReference type="InterPro" id="IPR023753">
    <property type="entry name" value="FAD/NAD-binding_dom"/>
</dbReference>
<evidence type="ECO:0000256" key="2">
    <source>
        <dbReference type="ARBA" id="ARBA00005096"/>
    </source>
</evidence>
<dbReference type="PROSITE" id="PS51257">
    <property type="entry name" value="PROKAR_LIPOPROTEIN"/>
    <property type="match status" value="1"/>
</dbReference>
<dbReference type="AlphaFoldDB" id="Q02CL8"/>
<dbReference type="InterPro" id="IPR012744">
    <property type="entry name" value="Nitri_red_NirB"/>
</dbReference>
<keyword evidence="5 16" id="KW-0349">Heme</keyword>
<evidence type="ECO:0000256" key="3">
    <source>
        <dbReference type="ARBA" id="ARBA00010429"/>
    </source>
</evidence>
<dbReference type="InterPro" id="IPR017121">
    <property type="entry name" value="Nitrite_Rdtase_lsu"/>
</dbReference>
<dbReference type="Gene3D" id="3.50.50.60">
    <property type="entry name" value="FAD/NAD(P)-binding domain"/>
    <property type="match status" value="2"/>
</dbReference>
<comment type="cofactor">
    <cofactor evidence="14">
        <name>[2Fe-2S] cluster</name>
        <dbReference type="ChEBI" id="CHEBI:190135"/>
    </cofactor>
</comment>
<evidence type="ECO:0000256" key="6">
    <source>
        <dbReference type="ARBA" id="ARBA00022630"/>
    </source>
</evidence>
<keyword evidence="7" id="KW-0001">2Fe-2S</keyword>
<dbReference type="OrthoDB" id="9792592at2"/>
<evidence type="ECO:0000313" key="22">
    <source>
        <dbReference type="EMBL" id="ABJ81198.1"/>
    </source>
</evidence>
<keyword evidence="8 16" id="KW-0479">Metal-binding</keyword>
<dbReference type="GO" id="GO:0051539">
    <property type="term" value="F:4 iron, 4 sulfur cluster binding"/>
    <property type="evidence" value="ECO:0007669"/>
    <property type="project" value="UniProtKB-KW"/>
</dbReference>
<evidence type="ECO:0000256" key="15">
    <source>
        <dbReference type="PIRNR" id="PIRNR037149"/>
    </source>
</evidence>
<dbReference type="PRINTS" id="PR00411">
    <property type="entry name" value="PNDRDTASEI"/>
</dbReference>
<dbReference type="Pfam" id="PF07992">
    <property type="entry name" value="Pyr_redox_2"/>
    <property type="match status" value="1"/>
</dbReference>
<evidence type="ECO:0000256" key="11">
    <source>
        <dbReference type="ARBA" id="ARBA00023004"/>
    </source>
</evidence>
<feature type="binding site" evidence="16">
    <location>
        <position position="672"/>
    </location>
    <ligand>
        <name>[4Fe-4S] cluster</name>
        <dbReference type="ChEBI" id="CHEBI:49883"/>
    </ligand>
</feature>
<dbReference type="GO" id="GO:0050660">
    <property type="term" value="F:flavin adenine dinucleotide binding"/>
    <property type="evidence" value="ECO:0007669"/>
    <property type="project" value="UniProtKB-UniRule"/>
</dbReference>
<comment type="cofactor">
    <cofactor evidence="1 15">
        <name>FAD</name>
        <dbReference type="ChEBI" id="CHEBI:57692"/>
    </cofactor>
</comment>
<dbReference type="FunFam" id="3.50.50.60:FF:000033">
    <property type="entry name" value="Nitrite reductase [NAD(P)H], large subunit"/>
    <property type="match status" value="1"/>
</dbReference>
<evidence type="ECO:0000256" key="1">
    <source>
        <dbReference type="ARBA" id="ARBA00001974"/>
    </source>
</evidence>
<evidence type="ECO:0000256" key="14">
    <source>
        <dbReference type="ARBA" id="ARBA00034078"/>
    </source>
</evidence>
<keyword evidence="13 15" id="KW-0534">Nitrate assimilation</keyword>
<dbReference type="Pfam" id="PF18267">
    <property type="entry name" value="Rubredoxin_C"/>
    <property type="match status" value="1"/>
</dbReference>
<dbReference type="PANTHER" id="PTHR43809">
    <property type="entry name" value="NITRITE REDUCTASE (NADH) LARGE SUBUNIT"/>
    <property type="match status" value="1"/>
</dbReference>
<dbReference type="SUPFAM" id="SSF56014">
    <property type="entry name" value="Nitrite and sulphite reductase 4Fe-4S domain-like"/>
    <property type="match status" value="1"/>
</dbReference>
<evidence type="ECO:0000256" key="9">
    <source>
        <dbReference type="ARBA" id="ARBA00022827"/>
    </source>
</evidence>
<dbReference type="InterPro" id="IPR036188">
    <property type="entry name" value="FAD/NAD-bd_sf"/>
</dbReference>
<evidence type="ECO:0000256" key="5">
    <source>
        <dbReference type="ARBA" id="ARBA00022617"/>
    </source>
</evidence>
<organism evidence="22">
    <name type="scientific">Solibacter usitatus (strain Ellin6076)</name>
    <dbReference type="NCBI Taxonomy" id="234267"/>
    <lineage>
        <taxon>Bacteria</taxon>
        <taxon>Pseudomonadati</taxon>
        <taxon>Acidobacteriota</taxon>
        <taxon>Terriglobia</taxon>
        <taxon>Bryobacterales</taxon>
        <taxon>Solibacteraceae</taxon>
        <taxon>Candidatus Solibacter</taxon>
    </lineage>
</organism>
<dbReference type="InterPro" id="IPR016156">
    <property type="entry name" value="FAD/NAD-linked_Rdtase_dimer_sf"/>
</dbReference>
<dbReference type="NCBIfam" id="TIGR02374">
    <property type="entry name" value="nitri_red_nirB"/>
    <property type="match status" value="1"/>
</dbReference>
<dbReference type="EMBL" id="CP000473">
    <property type="protein sequence ID" value="ABJ81198.1"/>
    <property type="molecule type" value="Genomic_DNA"/>
</dbReference>
<dbReference type="InterPro" id="IPR007419">
    <property type="entry name" value="BFD-like_2Fe2S-bd_dom"/>
</dbReference>
<feature type="binding site" description="axial binding residue" evidence="16">
    <location>
        <position position="672"/>
    </location>
    <ligand>
        <name>siroheme</name>
        <dbReference type="ChEBI" id="CHEBI:60052"/>
    </ligand>
    <ligandPart>
        <name>Fe</name>
        <dbReference type="ChEBI" id="CHEBI:18248"/>
    </ligandPart>
</feature>
<evidence type="ECO:0000259" key="17">
    <source>
        <dbReference type="Pfam" id="PF01077"/>
    </source>
</evidence>
<keyword evidence="6 15" id="KW-0285">Flavoprotein</keyword>
<dbReference type="InParanoid" id="Q02CL8"/>
<dbReference type="Gene3D" id="1.10.10.1100">
    <property type="entry name" value="BFD-like [2Fe-2S]-binding domain"/>
    <property type="match status" value="1"/>
</dbReference>
<dbReference type="CDD" id="cd19944">
    <property type="entry name" value="NirB_Fer2_BFD-like_2"/>
    <property type="match status" value="1"/>
</dbReference>
<name>Q02CL8_SOLUE</name>
<dbReference type="eggNOG" id="COG1251">
    <property type="taxonomic scope" value="Bacteria"/>
</dbReference>
<keyword evidence="4 16" id="KW-0004">4Fe-4S</keyword>
<dbReference type="InterPro" id="IPR006066">
    <property type="entry name" value="NO2/SO3_Rdtase_FeS/sirohaem_BS"/>
</dbReference>
<keyword evidence="12 16" id="KW-0411">Iron-sulfur</keyword>
<dbReference type="InterPro" id="IPR005117">
    <property type="entry name" value="NiRdtase/SiRdtase_haem-b_fer"/>
</dbReference>
<sequence length="801" mass="87619">MKKLVVVGNGMAGVACVEQILKYRHEFQITIIGDETHVNYNRILLSSVLAGEKSADDIVLNDIEWYRANHITPRLGLRVAAIEAGERIVRGTDGSAIPFDKLILATGSTAFVPPVPGTDKQNVHVFRTLDDTRALLEKSRPGRKAVVIGGGLLGLEAARGLQVQGCDVTVVHLAPTLMERQLDAGGGAYLARKMENLGVKVLLGRQTQAMLGNGRVEGLRFKGGEEVEAELVVVAAGIRPNIELGRTAGLEVRRGIVVNDYMETSNPDIFAVGECTEHRGQIFGLVAPLMEQGKVLAATITGNRGPVFLGASTAAKLKIMGVEVFSAGSIDDTERGVETVRYEDPALGIYKKLLIKDNRLHGVILVGDASDDHRYKAWLTEATDLTPHRRHLLFPPPAQDAGLDVAQIPDRETICGCMGVTKGELITAIHQHGIATMTELKDRTRASTGCGSCGNLCARLLKAVAPEFEEEKQKVLCACVPFPQEKLREIVRSQQLRSVQDVLDVYGNGRGCEICKPALSYMVDMVWCGDHEEDRSARFINDRVHANIQKDGTFSVVPRMRGGVTTPAELRRIADVAEKYHVPLVKVTGSQRIDLLGVHKSDLPAIWSELGMPSGQAYTKGVRMVKTCVGSQFCRFGTQDAIAAGVDLETRLENLYSPHKFKMAVVGCPRNCAEATVKDVGLVGNEGSWQVVVGGAAGKSVRKADLLVTVETTDAALEAAEVFFQYYRENANYLERSYDFVERLGIEKVRKETVYSLPEVRRALLDRLHKSKDKSSDAWLERINPRPTQFVKIQPMETVSL</sequence>
<feature type="domain" description="FAD/NAD(P)-binding" evidence="20">
    <location>
        <begin position="3"/>
        <end position="279"/>
    </location>
</feature>
<dbReference type="GO" id="GO:0046872">
    <property type="term" value="F:metal ion binding"/>
    <property type="evidence" value="ECO:0007669"/>
    <property type="project" value="UniProtKB-KW"/>
</dbReference>
<proteinExistence type="inferred from homology"/>
<comment type="similarity">
    <text evidence="3">Belongs to the nitrite and sulfite reductase 4Fe-4S domain family.</text>
</comment>
<dbReference type="Pfam" id="PF01077">
    <property type="entry name" value="NIR_SIR"/>
    <property type="match status" value="1"/>
</dbReference>
<comment type="pathway">
    <text evidence="2">Nitrogen metabolism; nitrate reduction (assimilation).</text>
</comment>
<dbReference type="Pfam" id="PF03460">
    <property type="entry name" value="NIR_SIR_ferr"/>
    <property type="match status" value="1"/>
</dbReference>
<dbReference type="UniPathway" id="UPA00653"/>
<comment type="cofactor">
    <cofactor evidence="16">
        <name>siroheme</name>
        <dbReference type="ChEBI" id="CHEBI:60052"/>
    </cofactor>
    <text evidence="16">Binds 1 siroheme per subunit.</text>
</comment>
<feature type="binding site" evidence="16">
    <location>
        <position position="628"/>
    </location>
    <ligand>
        <name>[4Fe-4S] cluster</name>
        <dbReference type="ChEBI" id="CHEBI:49883"/>
    </ligand>
</feature>
<keyword evidence="10 22" id="KW-0560">Oxidoreductase</keyword>
<evidence type="ECO:0000256" key="16">
    <source>
        <dbReference type="PIRSR" id="PIRSR037149-1"/>
    </source>
</evidence>
<dbReference type="PROSITE" id="PS00365">
    <property type="entry name" value="NIR_SIR"/>
    <property type="match status" value="1"/>
</dbReference>
<protein>
    <submittedName>
        <fullName evidence="22">Assimilatory nitrite reductase (NAD(P)H) large subunit</fullName>
        <ecNumber evidence="22">1.7.1.4</ecNumber>
    </submittedName>
</protein>
<dbReference type="STRING" id="234267.Acid_0184"/>
<reference evidence="22" key="1">
    <citation type="submission" date="2006-10" db="EMBL/GenBank/DDBJ databases">
        <title>Complete sequence of Solibacter usitatus Ellin6076.</title>
        <authorList>
            <consortium name="US DOE Joint Genome Institute"/>
            <person name="Copeland A."/>
            <person name="Lucas S."/>
            <person name="Lapidus A."/>
            <person name="Barry K."/>
            <person name="Detter J.C."/>
            <person name="Glavina del Rio T."/>
            <person name="Hammon N."/>
            <person name="Israni S."/>
            <person name="Dalin E."/>
            <person name="Tice H."/>
            <person name="Pitluck S."/>
            <person name="Thompson L.S."/>
            <person name="Brettin T."/>
            <person name="Bruce D."/>
            <person name="Han C."/>
            <person name="Tapia R."/>
            <person name="Gilna P."/>
            <person name="Schmutz J."/>
            <person name="Larimer F."/>
            <person name="Land M."/>
            <person name="Hauser L."/>
            <person name="Kyrpides N."/>
            <person name="Mikhailova N."/>
            <person name="Janssen P.H."/>
            <person name="Kuske C.R."/>
            <person name="Richardson P."/>
        </authorList>
    </citation>
    <scope>NUCLEOTIDE SEQUENCE</scope>
    <source>
        <strain evidence="22">Ellin6076</strain>
    </source>
</reference>
<comment type="cofactor">
    <cofactor evidence="16">
        <name>[4Fe-4S] cluster</name>
        <dbReference type="ChEBI" id="CHEBI:49883"/>
    </cofactor>
    <text evidence="16">Binds 1 [4Fe-4S] cluster per subunit.</text>
</comment>
<dbReference type="InterPro" id="IPR052034">
    <property type="entry name" value="NasD-like"/>
</dbReference>
<dbReference type="EC" id="1.7.1.4" evidence="22"/>
<evidence type="ECO:0000259" key="21">
    <source>
        <dbReference type="Pfam" id="PF18267"/>
    </source>
</evidence>
<dbReference type="Gene3D" id="3.30.413.10">
    <property type="entry name" value="Sulfite Reductase Hemoprotein, domain 1"/>
    <property type="match status" value="1"/>
</dbReference>
<evidence type="ECO:0000256" key="10">
    <source>
        <dbReference type="ARBA" id="ARBA00023002"/>
    </source>
</evidence>
<dbReference type="InterPro" id="IPR006067">
    <property type="entry name" value="NO2/SO3_Rdtase_4Fe4S_dom"/>
</dbReference>
<evidence type="ECO:0000256" key="4">
    <source>
        <dbReference type="ARBA" id="ARBA00022485"/>
    </source>
</evidence>
<accession>Q02CL8</accession>
<feature type="domain" description="Nitrite/Sulfite reductase ferredoxin-like" evidence="18">
    <location>
        <begin position="548"/>
        <end position="610"/>
    </location>
</feature>
<dbReference type="SUPFAM" id="SSF55124">
    <property type="entry name" value="Nitrite/Sulfite reductase N-terminal domain-like"/>
    <property type="match status" value="1"/>
</dbReference>
<evidence type="ECO:0000256" key="12">
    <source>
        <dbReference type="ARBA" id="ARBA00023014"/>
    </source>
</evidence>
<feature type="domain" description="NADH-rubredoxin oxidoreductase C-terminal" evidence="21">
    <location>
        <begin position="315"/>
        <end position="380"/>
    </location>
</feature>
<feature type="binding site" evidence="16">
    <location>
        <position position="668"/>
    </location>
    <ligand>
        <name>[4Fe-4S] cluster</name>
        <dbReference type="ChEBI" id="CHEBI:49883"/>
    </ligand>
</feature>
<feature type="domain" description="BFD-like [2Fe-2S]-binding" evidence="19">
    <location>
        <begin position="414"/>
        <end position="462"/>
    </location>
</feature>
<dbReference type="Gene3D" id="3.30.390.30">
    <property type="match status" value="1"/>
</dbReference>
<dbReference type="GO" id="GO:0042128">
    <property type="term" value="P:nitrate assimilation"/>
    <property type="evidence" value="ECO:0007669"/>
    <property type="project" value="UniProtKB-UniRule"/>
</dbReference>
<keyword evidence="11 16" id="KW-0408">Iron</keyword>
<dbReference type="InterPro" id="IPR045854">
    <property type="entry name" value="NO2/SO3_Rdtase_4Fe4S_sf"/>
</dbReference>
<dbReference type="InterPro" id="IPR041854">
    <property type="entry name" value="BFD-like_2Fe2S-bd_dom_sf"/>
</dbReference>
<evidence type="ECO:0000259" key="19">
    <source>
        <dbReference type="Pfam" id="PF04324"/>
    </source>
</evidence>
<dbReference type="PRINTS" id="PR00368">
    <property type="entry name" value="FADPNR"/>
</dbReference>
<dbReference type="FunCoup" id="Q02CL8">
    <property type="interactions" value="96"/>
</dbReference>
<dbReference type="GO" id="GO:0050661">
    <property type="term" value="F:NADP binding"/>
    <property type="evidence" value="ECO:0007669"/>
    <property type="project" value="UniProtKB-UniRule"/>
</dbReference>
<dbReference type="PIRSF" id="PIRSF037149">
    <property type="entry name" value="NirB"/>
    <property type="match status" value="1"/>
</dbReference>
<dbReference type="SUPFAM" id="SSF51905">
    <property type="entry name" value="FAD/NAD(P)-binding domain"/>
    <property type="match status" value="2"/>
</dbReference>
<evidence type="ECO:0000256" key="8">
    <source>
        <dbReference type="ARBA" id="ARBA00022723"/>
    </source>
</evidence>
<dbReference type="InterPro" id="IPR041575">
    <property type="entry name" value="Rubredoxin_C"/>
</dbReference>
<dbReference type="PRINTS" id="PR00397">
    <property type="entry name" value="SIROHAEM"/>
</dbReference>
<gene>
    <name evidence="22" type="ordered locus">Acid_0184</name>
</gene>
<feature type="binding site" evidence="16">
    <location>
        <position position="634"/>
    </location>
    <ligand>
        <name>[4Fe-4S] cluster</name>
        <dbReference type="ChEBI" id="CHEBI:49883"/>
    </ligand>
</feature>
<dbReference type="PANTHER" id="PTHR43809:SF1">
    <property type="entry name" value="NITRITE REDUCTASE (NADH) LARGE SUBUNIT"/>
    <property type="match status" value="1"/>
</dbReference>
<dbReference type="GO" id="GO:0008942">
    <property type="term" value="F:nitrite reductase [NAD(P)H] activity"/>
    <property type="evidence" value="ECO:0007669"/>
    <property type="project" value="UniProtKB-EC"/>
</dbReference>
<dbReference type="GO" id="GO:0051537">
    <property type="term" value="F:2 iron, 2 sulfur cluster binding"/>
    <property type="evidence" value="ECO:0007669"/>
    <property type="project" value="UniProtKB-KW"/>
</dbReference>
<evidence type="ECO:0000256" key="7">
    <source>
        <dbReference type="ARBA" id="ARBA00022714"/>
    </source>
</evidence>
<evidence type="ECO:0000259" key="20">
    <source>
        <dbReference type="Pfam" id="PF07992"/>
    </source>
</evidence>
<dbReference type="GO" id="GO:0020037">
    <property type="term" value="F:heme binding"/>
    <property type="evidence" value="ECO:0007669"/>
    <property type="project" value="InterPro"/>
</dbReference>
<evidence type="ECO:0000259" key="18">
    <source>
        <dbReference type="Pfam" id="PF03460"/>
    </source>
</evidence>
<dbReference type="HOGENOM" id="CLU_003291_0_0_0"/>
<dbReference type="Pfam" id="PF04324">
    <property type="entry name" value="Fer2_BFD"/>
    <property type="match status" value="1"/>
</dbReference>
<dbReference type="KEGG" id="sus:Acid_0184"/>
<dbReference type="InterPro" id="IPR036136">
    <property type="entry name" value="Nit/Sulf_reduc_fer-like_dom_sf"/>
</dbReference>
<evidence type="ECO:0000256" key="13">
    <source>
        <dbReference type="ARBA" id="ARBA00023063"/>
    </source>
</evidence>
<feature type="domain" description="Nitrite/sulphite reductase 4Fe-4S" evidence="17">
    <location>
        <begin position="620"/>
        <end position="753"/>
    </location>
</feature>